<reference evidence="6" key="1">
    <citation type="journal article" date="2020" name="Fungal Divers.">
        <title>Resolving the Mortierellaceae phylogeny through synthesis of multi-gene phylogenetics and phylogenomics.</title>
        <authorList>
            <person name="Vandepol N."/>
            <person name="Liber J."/>
            <person name="Desiro A."/>
            <person name="Na H."/>
            <person name="Kennedy M."/>
            <person name="Barry K."/>
            <person name="Grigoriev I.V."/>
            <person name="Miller A.N."/>
            <person name="O'Donnell K."/>
            <person name="Stajich J.E."/>
            <person name="Bonito G."/>
        </authorList>
    </citation>
    <scope>NUCLEOTIDE SEQUENCE</scope>
    <source>
        <strain evidence="6">CK1249</strain>
    </source>
</reference>
<feature type="compositionally biased region" description="Basic and acidic residues" evidence="3">
    <location>
        <begin position="182"/>
        <end position="202"/>
    </location>
</feature>
<dbReference type="Gene3D" id="1.20.920.10">
    <property type="entry name" value="Bromodomain-like"/>
    <property type="match status" value="2"/>
</dbReference>
<gene>
    <name evidence="6" type="ORF">BGZ70_000103</name>
</gene>
<name>A0A9P6IYX8_MORAP</name>
<dbReference type="EMBL" id="JAAAHY010001012">
    <property type="protein sequence ID" value="KAF9953840.1"/>
    <property type="molecule type" value="Genomic_DNA"/>
</dbReference>
<dbReference type="InterPro" id="IPR036427">
    <property type="entry name" value="Bromodomain-like_sf"/>
</dbReference>
<evidence type="ECO:0000256" key="2">
    <source>
        <dbReference type="PROSITE-ProRule" id="PRU00035"/>
    </source>
</evidence>
<dbReference type="Gene3D" id="1.20.1270.220">
    <property type="match status" value="1"/>
</dbReference>
<feature type="domain" description="Bromo" evidence="4">
    <location>
        <begin position="17"/>
        <end position="89"/>
    </location>
</feature>
<evidence type="ECO:0000256" key="3">
    <source>
        <dbReference type="SAM" id="MobiDB-lite"/>
    </source>
</evidence>
<dbReference type="GO" id="GO:0005634">
    <property type="term" value="C:nucleus"/>
    <property type="evidence" value="ECO:0007669"/>
    <property type="project" value="TreeGrafter"/>
</dbReference>
<evidence type="ECO:0000313" key="7">
    <source>
        <dbReference type="Proteomes" id="UP000738359"/>
    </source>
</evidence>
<organism evidence="6 7">
    <name type="scientific">Mortierella alpina</name>
    <name type="common">Oleaginous fungus</name>
    <name type="synonym">Mortierella renispora</name>
    <dbReference type="NCBI Taxonomy" id="64518"/>
    <lineage>
        <taxon>Eukaryota</taxon>
        <taxon>Fungi</taxon>
        <taxon>Fungi incertae sedis</taxon>
        <taxon>Mucoromycota</taxon>
        <taxon>Mortierellomycotina</taxon>
        <taxon>Mortierellomycetes</taxon>
        <taxon>Mortierellales</taxon>
        <taxon>Mortierellaceae</taxon>
        <taxon>Mortierella</taxon>
    </lineage>
</organism>
<dbReference type="PROSITE" id="PS51525">
    <property type="entry name" value="NET"/>
    <property type="match status" value="1"/>
</dbReference>
<feature type="non-terminal residue" evidence="6">
    <location>
        <position position="840"/>
    </location>
</feature>
<feature type="region of interest" description="Disordered" evidence="3">
    <location>
        <begin position="325"/>
        <end position="355"/>
    </location>
</feature>
<feature type="domain" description="NET" evidence="5">
    <location>
        <begin position="428"/>
        <end position="511"/>
    </location>
</feature>
<dbReference type="AlphaFoldDB" id="A0A9P6IYX8"/>
<dbReference type="OrthoDB" id="21449at2759"/>
<dbReference type="PRINTS" id="PR00503">
    <property type="entry name" value="BROMODOMAIN"/>
</dbReference>
<feature type="compositionally biased region" description="Low complexity" evidence="3">
    <location>
        <begin position="693"/>
        <end position="705"/>
    </location>
</feature>
<feature type="compositionally biased region" description="Low complexity" evidence="3">
    <location>
        <begin position="127"/>
        <end position="151"/>
    </location>
</feature>
<feature type="compositionally biased region" description="Low complexity" evidence="3">
    <location>
        <begin position="624"/>
        <end position="634"/>
    </location>
</feature>
<feature type="compositionally biased region" description="Basic and acidic residues" evidence="3">
    <location>
        <begin position="367"/>
        <end position="398"/>
    </location>
</feature>
<feature type="region of interest" description="Disordered" evidence="3">
    <location>
        <begin position="174"/>
        <end position="215"/>
    </location>
</feature>
<dbReference type="GO" id="GO:0000785">
    <property type="term" value="C:chromatin"/>
    <property type="evidence" value="ECO:0007669"/>
    <property type="project" value="TreeGrafter"/>
</dbReference>
<feature type="region of interest" description="Disordered" evidence="3">
    <location>
        <begin position="108"/>
        <end position="158"/>
    </location>
</feature>
<proteinExistence type="predicted"/>
<dbReference type="InterPro" id="IPR027353">
    <property type="entry name" value="NET_dom"/>
</dbReference>
<comment type="caution">
    <text evidence="6">The sequence shown here is derived from an EMBL/GenBank/DDBJ whole genome shotgun (WGS) entry which is preliminary data.</text>
</comment>
<dbReference type="GO" id="GO:0006338">
    <property type="term" value="P:chromatin remodeling"/>
    <property type="evidence" value="ECO:0007669"/>
    <property type="project" value="TreeGrafter"/>
</dbReference>
<keyword evidence="1 2" id="KW-0103">Bromodomain</keyword>
<feature type="domain" description="Bromo" evidence="4">
    <location>
        <begin position="239"/>
        <end position="311"/>
    </location>
</feature>
<feature type="compositionally biased region" description="Low complexity" evidence="3">
    <location>
        <begin position="580"/>
        <end position="598"/>
    </location>
</feature>
<feature type="compositionally biased region" description="Basic and acidic residues" evidence="3">
    <location>
        <begin position="528"/>
        <end position="550"/>
    </location>
</feature>
<dbReference type="InterPro" id="IPR050935">
    <property type="entry name" value="Bromo_chromatin_reader"/>
</dbReference>
<sequence>MTREQLKYCGAIIKELKKNRDAPAFLLPVDPVLLNIPDYPQVVKHPMDLSTVERKLNNVEYETVDDFVSDISLIFSNCYLYNGRELPVSICAANLETAFNRLLRRMPKEQTAKPAPDANLVKESPKKSTGSKSTGSKTTGAKTTGSKSTGSKSKKEEKKEIKLLPVQLVTPAETAIAPPIHLQHDDDTSEERRPKRDVHAPSKEIPTGVASKRKQSLKWKNDAQLRYCHSILRDFAKKSNAEFMFPFMEPVDWVKFNIPDYPKIIKKPMDVSTIRRKLEADEYEDAEEFEADVRLVLSNCFKFNPAGTPVHDMGRRMEKLFNAKWANRPAPPTPPPVEEVTVDSEDDSDDVDSSDDKIAEMERHLKSLSEKLETMKEAKLKGKGEKKAEPKLAQEKPAKPNTAFKTPKSPARAPEKKTKRSRAVLTSSDEDEDEVPTITFKQKKELSEKINNLDAQKLGTVVQIIHSSMPHLRDSGEQGEIELDMDSLDPKTIYKLYQYVKENSTERKTKKSKSSHVSDGASKKNKKQDRVPQKVDRYQEAKGNPDELSHDPILGFPRPLTKIFNPAHRTAIEESDDYGSLDSPSSGSSSESSDQSSASRRRKNVGSLPKASRSPSVVRERARSTSVSSTVPSSKPQKRSITEVIQPTADVESAPPPKARKQEKSWHEQPQQPASRATMSFEVAPLDLAEIEASAAKATAASTTSQPKKSDETTQLQNLEHWAAFTAGAQPVKASNPQTSNDATSKKVDPVWEQFQKDMKARQEKEKQLRDEQLRKEQEVKEENERRRQEIARREELEKERKKEIAREAYLREQKRADEIREKRDKARERNRAIAEATCP</sequence>
<feature type="compositionally biased region" description="Polar residues" evidence="3">
    <location>
        <begin position="733"/>
        <end position="743"/>
    </location>
</feature>
<dbReference type="GO" id="GO:0006355">
    <property type="term" value="P:regulation of DNA-templated transcription"/>
    <property type="evidence" value="ECO:0007669"/>
    <property type="project" value="TreeGrafter"/>
</dbReference>
<feature type="region of interest" description="Disordered" evidence="3">
    <location>
        <begin position="367"/>
        <end position="436"/>
    </location>
</feature>
<feature type="compositionally biased region" description="Acidic residues" evidence="3">
    <location>
        <begin position="340"/>
        <end position="353"/>
    </location>
</feature>
<feature type="compositionally biased region" description="Basic and acidic residues" evidence="3">
    <location>
        <begin position="744"/>
        <end position="833"/>
    </location>
</feature>
<keyword evidence="7" id="KW-1185">Reference proteome</keyword>
<feature type="compositionally biased region" description="Polar residues" evidence="3">
    <location>
        <begin position="668"/>
        <end position="678"/>
    </location>
</feature>
<protein>
    <recommendedName>
        <fullName evidence="8">Bromodomain-containing protein</fullName>
    </recommendedName>
</protein>
<evidence type="ECO:0000313" key="6">
    <source>
        <dbReference type="EMBL" id="KAF9953840.1"/>
    </source>
</evidence>
<evidence type="ECO:0000259" key="5">
    <source>
        <dbReference type="PROSITE" id="PS51525"/>
    </source>
</evidence>
<evidence type="ECO:0000259" key="4">
    <source>
        <dbReference type="PROSITE" id="PS50014"/>
    </source>
</evidence>
<dbReference type="PANTHER" id="PTHR22880:SF225">
    <property type="entry name" value="BROMODOMAIN-CONTAINING PROTEIN BET-1-RELATED"/>
    <property type="match status" value="1"/>
</dbReference>
<dbReference type="Proteomes" id="UP000738359">
    <property type="component" value="Unassembled WGS sequence"/>
</dbReference>
<dbReference type="SMART" id="SM00297">
    <property type="entry name" value="BROMO"/>
    <property type="match status" value="2"/>
</dbReference>
<dbReference type="InterPro" id="IPR038336">
    <property type="entry name" value="NET_sf"/>
</dbReference>
<dbReference type="InterPro" id="IPR001487">
    <property type="entry name" value="Bromodomain"/>
</dbReference>
<evidence type="ECO:0000256" key="1">
    <source>
        <dbReference type="ARBA" id="ARBA00023117"/>
    </source>
</evidence>
<dbReference type="SUPFAM" id="SSF47370">
    <property type="entry name" value="Bromodomain"/>
    <property type="match status" value="2"/>
</dbReference>
<dbReference type="PROSITE" id="PS50014">
    <property type="entry name" value="BROMODOMAIN_2"/>
    <property type="match status" value="2"/>
</dbReference>
<dbReference type="PANTHER" id="PTHR22880">
    <property type="entry name" value="FALZ-RELATED BROMODOMAIN-CONTAINING PROTEINS"/>
    <property type="match status" value="1"/>
</dbReference>
<dbReference type="Pfam" id="PF17035">
    <property type="entry name" value="BET"/>
    <property type="match status" value="1"/>
</dbReference>
<feature type="region of interest" description="Disordered" evidence="3">
    <location>
        <begin position="501"/>
        <end position="840"/>
    </location>
</feature>
<evidence type="ECO:0008006" key="8">
    <source>
        <dbReference type="Google" id="ProtNLM"/>
    </source>
</evidence>
<accession>A0A9P6IYX8</accession>
<dbReference type="Pfam" id="PF00439">
    <property type="entry name" value="Bromodomain"/>
    <property type="match status" value="2"/>
</dbReference>